<dbReference type="InterPro" id="IPR013762">
    <property type="entry name" value="Integrase-like_cat_sf"/>
</dbReference>
<dbReference type="GO" id="GO:0003677">
    <property type="term" value="F:DNA binding"/>
    <property type="evidence" value="ECO:0007669"/>
    <property type="project" value="UniProtKB-UniRule"/>
</dbReference>
<keyword evidence="2" id="KW-0229">DNA integration</keyword>
<evidence type="ECO:0000256" key="1">
    <source>
        <dbReference type="ARBA" id="ARBA00008857"/>
    </source>
</evidence>
<dbReference type="PROSITE" id="PS51898">
    <property type="entry name" value="TYR_RECOMBINASE"/>
    <property type="match status" value="1"/>
</dbReference>
<sequence>MDREPAPLLCLMPPNTSTLSPRMILSTKKIESIKYDDKARTLRDGTGLCLVVFKKSKSWRYTYRYAGRCYTITFGTYPSISLAEARECLSEAKKQLARGVNPAINKKLLKLASEAQLGNSFSDVAKDWYDSKKDQRSDVWCEAHELYLRRDLNPYLANLPLESIDPTLLLNVLERIKSVRGVRTAERVRQTAIQVFDHGMRKLKIQANPGRILKGWADLPAQVSHQPLREDEIHEFVERLDADTGSVATKLCILLMLLTFVRKTEIVEARWSEFDMRKAMWTIPPERMKMRDAHVVPLSRQALEALTQLRPLSFGSPFLFPSNSTITKPMSLSTPNVMFKRMDYANRFSPHGLRSTASTWLNNRGVRADVIERQLAHAERNRVRAAYNHADYMPERIAMMQMWADFIEPPAQVTTINEKLFAPTEAEAHYTPDDWAWQFLRLSNDYKQAFARASAETPDAEHLSEIRSHLVNAAHVHV</sequence>
<comment type="similarity">
    <text evidence="1">Belongs to the 'phage' integrase family.</text>
</comment>
<dbReference type="InterPro" id="IPR025166">
    <property type="entry name" value="Integrase_DNA_bind_dom"/>
</dbReference>
<dbReference type="InterPro" id="IPR038488">
    <property type="entry name" value="Integrase_DNA-bd_sf"/>
</dbReference>
<gene>
    <name evidence="8" type="ORF">FOB72_11185</name>
</gene>
<evidence type="ECO:0000259" key="6">
    <source>
        <dbReference type="PROSITE" id="PS51898"/>
    </source>
</evidence>
<dbReference type="PANTHER" id="PTHR30629:SF2">
    <property type="entry name" value="PROPHAGE INTEGRASE INTS-RELATED"/>
    <property type="match status" value="1"/>
</dbReference>
<dbReference type="InterPro" id="IPR053876">
    <property type="entry name" value="Phage_int_M"/>
</dbReference>
<dbReference type="Gene3D" id="1.10.150.130">
    <property type="match status" value="1"/>
</dbReference>
<dbReference type="InterPro" id="IPR011010">
    <property type="entry name" value="DNA_brk_join_enz"/>
</dbReference>
<evidence type="ECO:0000256" key="2">
    <source>
        <dbReference type="ARBA" id="ARBA00022908"/>
    </source>
</evidence>
<dbReference type="CDD" id="cd00801">
    <property type="entry name" value="INT_P4_C"/>
    <property type="match status" value="1"/>
</dbReference>
<dbReference type="Pfam" id="PF13356">
    <property type="entry name" value="Arm-DNA-bind_3"/>
    <property type="match status" value="1"/>
</dbReference>
<dbReference type="Proteomes" id="UP000322822">
    <property type="component" value="Chromosome 1"/>
</dbReference>
<keyword evidence="4" id="KW-0233">DNA recombination</keyword>
<dbReference type="EMBL" id="CP044065">
    <property type="protein sequence ID" value="QET02544.1"/>
    <property type="molecule type" value="Genomic_DNA"/>
</dbReference>
<protein>
    <submittedName>
        <fullName evidence="8">Tyrosine-type recombinase/integrase</fullName>
    </submittedName>
</protein>
<dbReference type="InterPro" id="IPR002104">
    <property type="entry name" value="Integrase_catalytic"/>
</dbReference>
<dbReference type="Gene3D" id="1.10.443.10">
    <property type="entry name" value="Intergrase catalytic core"/>
    <property type="match status" value="1"/>
</dbReference>
<accession>A0A5P2H4F2</accession>
<evidence type="ECO:0000313" key="9">
    <source>
        <dbReference type="Proteomes" id="UP000322822"/>
    </source>
</evidence>
<evidence type="ECO:0000256" key="3">
    <source>
        <dbReference type="ARBA" id="ARBA00023125"/>
    </source>
</evidence>
<dbReference type="GO" id="GO:0015074">
    <property type="term" value="P:DNA integration"/>
    <property type="evidence" value="ECO:0007669"/>
    <property type="project" value="UniProtKB-KW"/>
</dbReference>
<dbReference type="AlphaFoldDB" id="A0A5P2H4F2"/>
<dbReference type="InterPro" id="IPR044068">
    <property type="entry name" value="CB"/>
</dbReference>
<dbReference type="SUPFAM" id="SSF56349">
    <property type="entry name" value="DNA breaking-rejoining enzymes"/>
    <property type="match status" value="1"/>
</dbReference>
<organism evidence="8 9">
    <name type="scientific">Cupriavidus pauculus</name>
    <dbReference type="NCBI Taxonomy" id="82633"/>
    <lineage>
        <taxon>Bacteria</taxon>
        <taxon>Pseudomonadati</taxon>
        <taxon>Pseudomonadota</taxon>
        <taxon>Betaproteobacteria</taxon>
        <taxon>Burkholderiales</taxon>
        <taxon>Burkholderiaceae</taxon>
        <taxon>Cupriavidus</taxon>
    </lineage>
</organism>
<evidence type="ECO:0000259" key="7">
    <source>
        <dbReference type="PROSITE" id="PS51900"/>
    </source>
</evidence>
<reference evidence="8 9" key="1">
    <citation type="submission" date="2019-09" db="EMBL/GenBank/DDBJ databases">
        <title>FDA dAtabase for Regulatory Grade micrObial Sequences (FDA-ARGOS): Supporting development and validation of Infectious Disease Dx tests.</title>
        <authorList>
            <person name="Sciortino C."/>
            <person name="Tallon L."/>
            <person name="Sadzewicz L."/>
            <person name="Vavikolanu K."/>
            <person name="Mehta A."/>
            <person name="Aluvathingal J."/>
            <person name="Nadendla S."/>
            <person name="Nandy P."/>
            <person name="Geyer C."/>
            <person name="Yan Y."/>
            <person name="Sichtig H."/>
        </authorList>
    </citation>
    <scope>NUCLEOTIDE SEQUENCE [LARGE SCALE GENOMIC DNA]</scope>
    <source>
        <strain evidence="8 9">FDAARGOS_664</strain>
    </source>
</reference>
<proteinExistence type="inferred from homology"/>
<dbReference type="PROSITE" id="PS51900">
    <property type="entry name" value="CB"/>
    <property type="match status" value="1"/>
</dbReference>
<dbReference type="Pfam" id="PF00589">
    <property type="entry name" value="Phage_integrase"/>
    <property type="match status" value="1"/>
</dbReference>
<evidence type="ECO:0000256" key="5">
    <source>
        <dbReference type="PROSITE-ProRule" id="PRU01248"/>
    </source>
</evidence>
<feature type="domain" description="Core-binding (CB)" evidence="7">
    <location>
        <begin position="119"/>
        <end position="200"/>
    </location>
</feature>
<dbReference type="GO" id="GO:0006310">
    <property type="term" value="P:DNA recombination"/>
    <property type="evidence" value="ECO:0007669"/>
    <property type="project" value="UniProtKB-KW"/>
</dbReference>
<evidence type="ECO:0000256" key="4">
    <source>
        <dbReference type="ARBA" id="ARBA00023172"/>
    </source>
</evidence>
<evidence type="ECO:0000313" key="8">
    <source>
        <dbReference type="EMBL" id="QET02544.1"/>
    </source>
</evidence>
<dbReference type="OrthoDB" id="9775880at2"/>
<dbReference type="Gene3D" id="3.30.160.390">
    <property type="entry name" value="Integrase, DNA-binding domain"/>
    <property type="match status" value="1"/>
</dbReference>
<feature type="domain" description="Tyr recombinase" evidence="6">
    <location>
        <begin position="223"/>
        <end position="400"/>
    </location>
</feature>
<name>A0A5P2H4F2_9BURK</name>
<dbReference type="PANTHER" id="PTHR30629">
    <property type="entry name" value="PROPHAGE INTEGRASE"/>
    <property type="match status" value="1"/>
</dbReference>
<dbReference type="InterPro" id="IPR010998">
    <property type="entry name" value="Integrase_recombinase_N"/>
</dbReference>
<dbReference type="InterPro" id="IPR050808">
    <property type="entry name" value="Phage_Integrase"/>
</dbReference>
<keyword evidence="3 5" id="KW-0238">DNA-binding</keyword>
<dbReference type="Pfam" id="PF22022">
    <property type="entry name" value="Phage_int_M"/>
    <property type="match status" value="1"/>
</dbReference>